<accession>A0A3R6ZGT2</accession>
<evidence type="ECO:0000259" key="10">
    <source>
        <dbReference type="PROSITE" id="PS50893"/>
    </source>
</evidence>
<proteinExistence type="predicted"/>
<comment type="caution">
    <text evidence="11">The sequence shown here is derived from an EMBL/GenBank/DDBJ whole genome shotgun (WGS) entry which is preliminary data.</text>
</comment>
<dbReference type="PANTHER" id="PTHR48041">
    <property type="entry name" value="ABC TRANSPORTER G FAMILY MEMBER 28"/>
    <property type="match status" value="1"/>
</dbReference>
<dbReference type="Gene3D" id="1.25.40.20">
    <property type="entry name" value="Ankyrin repeat-containing domain"/>
    <property type="match status" value="1"/>
</dbReference>
<dbReference type="Pfam" id="PF12796">
    <property type="entry name" value="Ank_2"/>
    <property type="match status" value="1"/>
</dbReference>
<evidence type="ECO:0000256" key="6">
    <source>
        <dbReference type="ARBA" id="ARBA00022989"/>
    </source>
</evidence>
<keyword evidence="2" id="KW-0813">Transport</keyword>
<dbReference type="Gene3D" id="3.40.50.300">
    <property type="entry name" value="P-loop containing nucleotide triphosphate hydrolases"/>
    <property type="match status" value="1"/>
</dbReference>
<feature type="transmembrane region" description="Helical" evidence="9">
    <location>
        <begin position="851"/>
        <end position="873"/>
    </location>
</feature>
<dbReference type="InterPro" id="IPR002110">
    <property type="entry name" value="Ankyrin_rpt"/>
</dbReference>
<keyword evidence="3 9" id="KW-0812">Transmembrane</keyword>
<dbReference type="GO" id="GO:0140359">
    <property type="term" value="F:ABC-type transporter activity"/>
    <property type="evidence" value="ECO:0007669"/>
    <property type="project" value="InterPro"/>
</dbReference>
<dbReference type="SMART" id="SM00248">
    <property type="entry name" value="ANK"/>
    <property type="match status" value="2"/>
</dbReference>
<dbReference type="PANTHER" id="PTHR48041:SF2">
    <property type="entry name" value="ATP-DEPENDENT PERMEASE-RELATED"/>
    <property type="match status" value="1"/>
</dbReference>
<dbReference type="PROSITE" id="PS50893">
    <property type="entry name" value="ABC_TRANSPORTER_2"/>
    <property type="match status" value="1"/>
</dbReference>
<feature type="domain" description="ABC transporter" evidence="10">
    <location>
        <begin position="669"/>
        <end position="940"/>
    </location>
</feature>
<keyword evidence="8" id="KW-0040">ANK repeat</keyword>
<name>A0A3R6ZGT2_APHAT</name>
<evidence type="ECO:0000256" key="1">
    <source>
        <dbReference type="ARBA" id="ARBA00004141"/>
    </source>
</evidence>
<dbReference type="AlphaFoldDB" id="A0A3R6ZGT2"/>
<dbReference type="GO" id="GO:0016020">
    <property type="term" value="C:membrane"/>
    <property type="evidence" value="ECO:0007669"/>
    <property type="project" value="UniProtKB-SubCell"/>
</dbReference>
<dbReference type="Proteomes" id="UP000285712">
    <property type="component" value="Unassembled WGS sequence"/>
</dbReference>
<gene>
    <name evidence="11" type="ORF">DYB35_009822</name>
</gene>
<dbReference type="VEuPathDB" id="FungiDB:H257_17502"/>
<dbReference type="InterPro" id="IPR013525">
    <property type="entry name" value="ABC2_TM"/>
</dbReference>
<comment type="subcellular location">
    <subcellularLocation>
        <location evidence="1">Membrane</location>
        <topology evidence="1">Multi-pass membrane protein</topology>
    </subcellularLocation>
</comment>
<dbReference type="InterPro" id="IPR050352">
    <property type="entry name" value="ABCG_transporters"/>
</dbReference>
<evidence type="ECO:0000256" key="7">
    <source>
        <dbReference type="ARBA" id="ARBA00023136"/>
    </source>
</evidence>
<feature type="transmembrane region" description="Helical" evidence="9">
    <location>
        <begin position="885"/>
        <end position="906"/>
    </location>
</feature>
<keyword evidence="5" id="KW-0067">ATP-binding</keyword>
<feature type="transmembrane region" description="Helical" evidence="9">
    <location>
        <begin position="993"/>
        <end position="1015"/>
    </location>
</feature>
<dbReference type="SUPFAM" id="SSF52540">
    <property type="entry name" value="P-loop containing nucleoside triphosphate hydrolases"/>
    <property type="match status" value="1"/>
</dbReference>
<feature type="transmembrane region" description="Helical" evidence="9">
    <location>
        <begin position="963"/>
        <end position="986"/>
    </location>
</feature>
<evidence type="ECO:0000256" key="3">
    <source>
        <dbReference type="ARBA" id="ARBA00022692"/>
    </source>
</evidence>
<keyword evidence="6 9" id="KW-1133">Transmembrane helix</keyword>
<evidence type="ECO:0000256" key="2">
    <source>
        <dbReference type="ARBA" id="ARBA00022448"/>
    </source>
</evidence>
<feature type="transmembrane region" description="Helical" evidence="9">
    <location>
        <begin position="927"/>
        <end position="951"/>
    </location>
</feature>
<evidence type="ECO:0000256" key="5">
    <source>
        <dbReference type="ARBA" id="ARBA00022840"/>
    </source>
</evidence>
<evidence type="ECO:0000313" key="11">
    <source>
        <dbReference type="EMBL" id="RHY89177.1"/>
    </source>
</evidence>
<feature type="repeat" description="ANK" evidence="8">
    <location>
        <begin position="77"/>
        <end position="109"/>
    </location>
</feature>
<dbReference type="VEuPathDB" id="FungiDB:H257_17503"/>
<feature type="transmembrane region" description="Helical" evidence="9">
    <location>
        <begin position="1080"/>
        <end position="1100"/>
    </location>
</feature>
<dbReference type="SUPFAM" id="SSF48403">
    <property type="entry name" value="Ankyrin repeat"/>
    <property type="match status" value="1"/>
</dbReference>
<evidence type="ECO:0000256" key="8">
    <source>
        <dbReference type="PROSITE-ProRule" id="PRU00023"/>
    </source>
</evidence>
<dbReference type="EMBL" id="QUTG01004092">
    <property type="protein sequence ID" value="RHY89177.1"/>
    <property type="molecule type" value="Genomic_DNA"/>
</dbReference>
<sequence length="1117" mass="120492">MNLIQGKTNQFLREAILENNVEKARKYLTLLIGKADVQGTTEQGGFTMLHCAVIIGNIQMVVMLLQLNANIWAITDDGYSALDLALWKGHAQIVDILRSQGAIAPMKEPESLNGKMVLHRGRKGVVVDYFPSTAFRTKSTRALHYPAAENGKAAADNFLVNLWAGTDYRIIGEVLCPHRSNVFTPMDVGMDADDIHVSNDQRSLSGSEPTFQAAAHRTPPVAAAAAFPSDAETKLEAELETVMEGHAFFDLDEEDDDTDEDVDDDEIEVEATAEVVVPPGPLGVLLDSGIESCAVVQGFTPIVTGGPGAIEASGVVKPGMYIIGINDTNACLMTLQQVIQLLGKLARKEKLIRFAAYKPPKLRHLVMRVLRVVGVVVGAMMAVASSAQTCKAPNEILRADGAQCECVKDFLGINCRQCRTERACNTLDKNSHCAVGLAYSSSMKAKTYSCVLSETLQAVFNDGAMGLACDTTAQTCTMSVYKSATGPQGQHAIDCNMKECSFNGTTVSCASLTCTCTDLCSSISKQLFEVSLANKPVSLVAISDTTLKVNIEGSPLPLEGTCSASSCEQTKVMEELAGGDSASLPPPPPQTYSKALIVSLTVVLVLLGASGLFVCCFYAMYMSKVRAAAAPSPSSLEDPLDHMPPNSPANIFSFADICCVATNPHHDQPNLPSIFRRSGPCIHPPKTLLHDIRGSICRGQVLGLMGPSGSGKTTLLNALAGGSNGNTQFSGAISLDHEPLPANYRHLAAYVQQDDCLFPTLSVRESIEYSAFLRLPAMLSLYAKQQLVSKVLHELHLTHVADSRIGNATAIRGISGGERRRVSIAMELVTQPQLQVLFLRTLRNTFRQKSLFVLHVGISVFLGVVTGLIFMGLEDNLAGFQNRMGAFFFTLTFFGFGTLSSMDAFIAERPLFVKEAGAKYYSAWSYYVAKASIDLASLRVLPAIIFASIFYYLMGLNAPLDRFLLFTTTLVLFNVAVGSMSTFVSIGSKTVGIANLVATVVLLQNVLFGGFLLNVQTMSAGAGWMQWLSMFKYAFEVMMTNELSGLLLTFDASGYVSVPVYGEVYLKTLGMDIANQMRDVVLLVVIAAVFNVASFALLHFQVPRPMKWSVQDTAKAV</sequence>
<keyword evidence="7 9" id="KW-0472">Membrane</keyword>
<reference evidence="11 12" key="1">
    <citation type="submission" date="2018-08" db="EMBL/GenBank/DDBJ databases">
        <title>Aphanomyces genome sequencing and annotation.</title>
        <authorList>
            <person name="Minardi D."/>
            <person name="Oidtmann B."/>
            <person name="Van Der Giezen M."/>
            <person name="Studholme D.J."/>
        </authorList>
    </citation>
    <scope>NUCLEOTIDE SEQUENCE [LARGE SCALE GENOMIC DNA]</scope>
    <source>
        <strain evidence="11 12">Sv</strain>
    </source>
</reference>
<dbReference type="Pfam" id="PF01061">
    <property type="entry name" value="ABC2_membrane"/>
    <property type="match status" value="1"/>
</dbReference>
<dbReference type="InterPro" id="IPR036770">
    <property type="entry name" value="Ankyrin_rpt-contain_sf"/>
</dbReference>
<evidence type="ECO:0000256" key="9">
    <source>
        <dbReference type="SAM" id="Phobius"/>
    </source>
</evidence>
<feature type="repeat" description="ANK" evidence="8">
    <location>
        <begin position="44"/>
        <end position="76"/>
    </location>
</feature>
<dbReference type="InterPro" id="IPR017871">
    <property type="entry name" value="ABC_transporter-like_CS"/>
</dbReference>
<protein>
    <recommendedName>
        <fullName evidence="10">ABC transporter domain-containing protein</fullName>
    </recommendedName>
</protein>
<dbReference type="InterPro" id="IPR003593">
    <property type="entry name" value="AAA+_ATPase"/>
</dbReference>
<dbReference type="SMART" id="SM00382">
    <property type="entry name" value="AAA"/>
    <property type="match status" value="1"/>
</dbReference>
<dbReference type="InterPro" id="IPR027417">
    <property type="entry name" value="P-loop_NTPase"/>
</dbReference>
<evidence type="ECO:0000256" key="4">
    <source>
        <dbReference type="ARBA" id="ARBA00022741"/>
    </source>
</evidence>
<feature type="transmembrane region" description="Helical" evidence="9">
    <location>
        <begin position="595"/>
        <end position="621"/>
    </location>
</feature>
<keyword evidence="4" id="KW-0547">Nucleotide-binding</keyword>
<evidence type="ECO:0000313" key="12">
    <source>
        <dbReference type="Proteomes" id="UP000285712"/>
    </source>
</evidence>
<dbReference type="PROSITE" id="PS50297">
    <property type="entry name" value="ANK_REP_REGION"/>
    <property type="match status" value="2"/>
</dbReference>
<organism evidence="11 12">
    <name type="scientific">Aphanomyces astaci</name>
    <name type="common">Crayfish plague agent</name>
    <dbReference type="NCBI Taxonomy" id="112090"/>
    <lineage>
        <taxon>Eukaryota</taxon>
        <taxon>Sar</taxon>
        <taxon>Stramenopiles</taxon>
        <taxon>Oomycota</taxon>
        <taxon>Saprolegniomycetes</taxon>
        <taxon>Saprolegniales</taxon>
        <taxon>Verrucalvaceae</taxon>
        <taxon>Aphanomyces</taxon>
    </lineage>
</organism>
<dbReference type="InterPro" id="IPR003439">
    <property type="entry name" value="ABC_transporter-like_ATP-bd"/>
</dbReference>
<dbReference type="PROSITE" id="PS00211">
    <property type="entry name" value="ABC_TRANSPORTER_1"/>
    <property type="match status" value="1"/>
</dbReference>
<dbReference type="PROSITE" id="PS50088">
    <property type="entry name" value="ANK_REPEAT"/>
    <property type="match status" value="2"/>
</dbReference>
<dbReference type="GO" id="GO:0005524">
    <property type="term" value="F:ATP binding"/>
    <property type="evidence" value="ECO:0007669"/>
    <property type="project" value="UniProtKB-KW"/>
</dbReference>
<dbReference type="GO" id="GO:0016887">
    <property type="term" value="F:ATP hydrolysis activity"/>
    <property type="evidence" value="ECO:0007669"/>
    <property type="project" value="InterPro"/>
</dbReference>